<protein>
    <recommendedName>
        <fullName evidence="1">DUF8040 domain-containing protein</fullName>
    </recommendedName>
</protein>
<keyword evidence="3" id="KW-1185">Reference proteome</keyword>
<feature type="domain" description="DUF8040" evidence="1">
    <location>
        <begin position="21"/>
        <end position="70"/>
    </location>
</feature>
<sequence length="70" mass="7961">MAAATVVTHVQSLPDPIPIRTSILTGQMWLDELLESPNPTRFREQMGMTRHVFRKLSYELQTYSGLANSK</sequence>
<evidence type="ECO:0000259" key="1">
    <source>
        <dbReference type="Pfam" id="PF26138"/>
    </source>
</evidence>
<reference evidence="2 3" key="1">
    <citation type="submission" date="2014-04" db="EMBL/GenBank/DDBJ databases">
        <title>Evolutionary Origins and Diversification of the Mycorrhizal Mutualists.</title>
        <authorList>
            <consortium name="DOE Joint Genome Institute"/>
            <consortium name="Mycorrhizal Genomics Consortium"/>
            <person name="Kohler A."/>
            <person name="Kuo A."/>
            <person name="Nagy L.G."/>
            <person name="Floudas D."/>
            <person name="Copeland A."/>
            <person name="Barry K.W."/>
            <person name="Cichocki N."/>
            <person name="Veneault-Fourrey C."/>
            <person name="LaButti K."/>
            <person name="Lindquist E.A."/>
            <person name="Lipzen A."/>
            <person name="Lundell T."/>
            <person name="Morin E."/>
            <person name="Murat C."/>
            <person name="Riley R."/>
            <person name="Ohm R."/>
            <person name="Sun H."/>
            <person name="Tunlid A."/>
            <person name="Henrissat B."/>
            <person name="Grigoriev I.V."/>
            <person name="Hibbett D.S."/>
            <person name="Martin F."/>
        </authorList>
    </citation>
    <scope>NUCLEOTIDE SEQUENCE [LARGE SCALE GENOMIC DNA]</scope>
    <source>
        <strain evidence="2 3">Koide BX008</strain>
    </source>
</reference>
<dbReference type="Pfam" id="PF26138">
    <property type="entry name" value="DUF8040"/>
    <property type="match status" value="1"/>
</dbReference>
<accession>A0A0C2W236</accession>
<dbReference type="InParanoid" id="A0A0C2W236"/>
<dbReference type="InterPro" id="IPR058353">
    <property type="entry name" value="DUF8040"/>
</dbReference>
<dbReference type="OrthoDB" id="2430314at2759"/>
<organism evidence="2 3">
    <name type="scientific">Amanita muscaria (strain Koide BX008)</name>
    <dbReference type="NCBI Taxonomy" id="946122"/>
    <lineage>
        <taxon>Eukaryota</taxon>
        <taxon>Fungi</taxon>
        <taxon>Dikarya</taxon>
        <taxon>Basidiomycota</taxon>
        <taxon>Agaricomycotina</taxon>
        <taxon>Agaricomycetes</taxon>
        <taxon>Agaricomycetidae</taxon>
        <taxon>Agaricales</taxon>
        <taxon>Pluteineae</taxon>
        <taxon>Amanitaceae</taxon>
        <taxon>Amanita</taxon>
    </lineage>
</organism>
<dbReference type="EMBL" id="KN818558">
    <property type="protein sequence ID" value="KIL55162.1"/>
    <property type="molecule type" value="Genomic_DNA"/>
</dbReference>
<dbReference type="HOGENOM" id="CLU_2757264_0_0_1"/>
<evidence type="ECO:0000313" key="3">
    <source>
        <dbReference type="Proteomes" id="UP000054549"/>
    </source>
</evidence>
<dbReference type="Proteomes" id="UP000054549">
    <property type="component" value="Unassembled WGS sequence"/>
</dbReference>
<evidence type="ECO:0000313" key="2">
    <source>
        <dbReference type="EMBL" id="KIL55162.1"/>
    </source>
</evidence>
<gene>
    <name evidence="2" type="ORF">M378DRAFT_91309</name>
</gene>
<name>A0A0C2W236_AMAMK</name>
<proteinExistence type="predicted"/>
<dbReference type="AlphaFoldDB" id="A0A0C2W236"/>